<dbReference type="Gene3D" id="3.40.710.10">
    <property type="entry name" value="DD-peptidase/beta-lactamase superfamily"/>
    <property type="match status" value="1"/>
</dbReference>
<dbReference type="InterPro" id="IPR050491">
    <property type="entry name" value="AmpC-like"/>
</dbReference>
<proteinExistence type="predicted"/>
<dbReference type="SUPFAM" id="SSF56601">
    <property type="entry name" value="beta-lactamase/transpeptidase-like"/>
    <property type="match status" value="1"/>
</dbReference>
<dbReference type="InterPro" id="IPR012338">
    <property type="entry name" value="Beta-lactam/transpept-like"/>
</dbReference>
<keyword evidence="3" id="KW-1185">Reference proteome</keyword>
<dbReference type="Proteomes" id="UP001226434">
    <property type="component" value="Unassembled WGS sequence"/>
</dbReference>
<evidence type="ECO:0000313" key="2">
    <source>
        <dbReference type="EMBL" id="MDI3321301.1"/>
    </source>
</evidence>
<comment type="caution">
    <text evidence="2">The sequence shown here is derived from an EMBL/GenBank/DDBJ whole genome shotgun (WGS) entry which is preliminary data.</text>
</comment>
<name>A0ABT6RFR4_9BACT</name>
<evidence type="ECO:0000259" key="1">
    <source>
        <dbReference type="Pfam" id="PF00144"/>
    </source>
</evidence>
<organism evidence="2 3">
    <name type="scientific">Pinibacter soli</name>
    <dbReference type="NCBI Taxonomy" id="3044211"/>
    <lineage>
        <taxon>Bacteria</taxon>
        <taxon>Pseudomonadati</taxon>
        <taxon>Bacteroidota</taxon>
        <taxon>Chitinophagia</taxon>
        <taxon>Chitinophagales</taxon>
        <taxon>Chitinophagaceae</taxon>
        <taxon>Pinibacter</taxon>
    </lineage>
</organism>
<keyword evidence="2" id="KW-0378">Hydrolase</keyword>
<gene>
    <name evidence="2" type="ORF">QJ048_16010</name>
</gene>
<accession>A0ABT6RFR4</accession>
<dbReference type="Pfam" id="PF00144">
    <property type="entry name" value="Beta-lactamase"/>
    <property type="match status" value="1"/>
</dbReference>
<evidence type="ECO:0000313" key="3">
    <source>
        <dbReference type="Proteomes" id="UP001226434"/>
    </source>
</evidence>
<dbReference type="PANTHER" id="PTHR46825">
    <property type="entry name" value="D-ALANYL-D-ALANINE-CARBOXYPEPTIDASE/ENDOPEPTIDASE AMPH"/>
    <property type="match status" value="1"/>
</dbReference>
<dbReference type="InterPro" id="IPR001466">
    <property type="entry name" value="Beta-lactam-related"/>
</dbReference>
<sequence>MPKKKTSVTVILYCAGMLISFVGIAQNRNPVYNEEIENRIKQVENNLSGQVHIQDSVNTCSLQQRMKDNGIFGVSIAVVHNYRLEWARGYGMADAVTQTPVTTRTLFQAASISKSINGIGLLKLAQDKKIDLYADINTYLTSWKFPYDTISRGKKISVANLLTHTAGLTVHGFSGYSKTDTLPSIIQILNGEKPANNTAVRSREEPGKRSQYSGGGITISQLIVEDVTHQRYDEYLWQQVLKPMGMLASSYAQPPAKDKEKILATGYRQNGKPVEGNYHIYPEEGAAGLWTNPADLAAYIVETQLSLQGNSSKVLNSEMTRLRLMPYIDSNVALGVYIMQKGDDKYFNHNGANEGFRCVYYGSMNTGNGVVVMVNSDNGSILEEIVNSVATVYGWKYFFRPEVKKAVAVTTEMANAYTGRYVLAKDTIDIRFEKKPMLIVNNQEFYPIYFSTEKDFFSLDLPFNLSFEKDASGKVKDIYFKNSGKEFRANRL</sequence>
<feature type="domain" description="Beta-lactamase-related" evidence="1">
    <location>
        <begin position="62"/>
        <end position="378"/>
    </location>
</feature>
<dbReference type="PANTHER" id="PTHR46825:SF12">
    <property type="entry name" value="PENICILLIN-BINDING PROTEIN 4"/>
    <property type="match status" value="1"/>
</dbReference>
<reference evidence="2 3" key="1">
    <citation type="submission" date="2023-05" db="EMBL/GenBank/DDBJ databases">
        <title>Genome sequence of Pinibacter sp. MAH-24.</title>
        <authorList>
            <person name="Huq M.A."/>
        </authorList>
    </citation>
    <scope>NUCLEOTIDE SEQUENCE [LARGE SCALE GENOMIC DNA]</scope>
    <source>
        <strain evidence="2 3">MAH-24</strain>
    </source>
</reference>
<protein>
    <submittedName>
        <fullName evidence="2">Serine hydrolase domain-containing protein</fullName>
        <ecNumber evidence="2">3.1.1.103</ecNumber>
    </submittedName>
</protein>
<dbReference type="GO" id="GO:0016787">
    <property type="term" value="F:hydrolase activity"/>
    <property type="evidence" value="ECO:0007669"/>
    <property type="project" value="UniProtKB-KW"/>
</dbReference>
<dbReference type="EMBL" id="JASBRG010000007">
    <property type="protein sequence ID" value="MDI3321301.1"/>
    <property type="molecule type" value="Genomic_DNA"/>
</dbReference>
<dbReference type="EC" id="3.1.1.103" evidence="2"/>
<dbReference type="RefSeq" id="WP_282335411.1">
    <property type="nucleotide sequence ID" value="NZ_JASBRG010000007.1"/>
</dbReference>